<dbReference type="HOGENOM" id="CLU_3092828_0_0_1"/>
<dbReference type="AlphaFoldDB" id="G3XWV8"/>
<comment type="caution">
    <text evidence="1">The sequence shown here is derived from an EMBL/GenBank/DDBJ whole genome shotgun (WGS) entry which is preliminary data.</text>
</comment>
<sequence length="52" mass="5977">SIINIIIPQTSLSLINQFEETGKFLTPVLVGPKKFIEQTLLFTERFYSYQGI</sequence>
<dbReference type="EMBL" id="ACJE01000007">
    <property type="protein sequence ID" value="EHA25077.1"/>
    <property type="molecule type" value="Genomic_DNA"/>
</dbReference>
<evidence type="ECO:0000313" key="1">
    <source>
        <dbReference type="EMBL" id="EHA25077.1"/>
    </source>
</evidence>
<feature type="non-terminal residue" evidence="1">
    <location>
        <position position="1"/>
    </location>
</feature>
<feature type="non-terminal residue" evidence="1">
    <location>
        <position position="52"/>
    </location>
</feature>
<dbReference type="Proteomes" id="UP000009038">
    <property type="component" value="Unassembled WGS sequence"/>
</dbReference>
<accession>G3XWV8</accession>
<name>G3XWV8_ASPNA</name>
<reference evidence="1 2" key="1">
    <citation type="journal article" date="2011" name="Genome Res.">
        <title>Comparative genomics of citric-acid-producing Aspergillus niger ATCC 1015 versus enzyme-producing CBS 513.88.</title>
        <authorList>
            <person name="Andersen M.R."/>
            <person name="Salazar M.P."/>
            <person name="Schaap P.J."/>
            <person name="van de Vondervoort P.J."/>
            <person name="Culley D."/>
            <person name="Thykaer J."/>
            <person name="Frisvad J.C."/>
            <person name="Nielsen K.F."/>
            <person name="Albang R."/>
            <person name="Albermann K."/>
            <person name="Berka R.M."/>
            <person name="Braus G.H."/>
            <person name="Braus-Stromeyer S.A."/>
            <person name="Corrochano L.M."/>
            <person name="Dai Z."/>
            <person name="van Dijck P.W."/>
            <person name="Hofmann G."/>
            <person name="Lasure L.L."/>
            <person name="Magnuson J.K."/>
            <person name="Menke H."/>
            <person name="Meijer M."/>
            <person name="Meijer S.L."/>
            <person name="Nielsen J.B."/>
            <person name="Nielsen M.L."/>
            <person name="van Ooyen A.J."/>
            <person name="Pel H.J."/>
            <person name="Poulsen L."/>
            <person name="Samson R.A."/>
            <person name="Stam H."/>
            <person name="Tsang A."/>
            <person name="van den Brink J.M."/>
            <person name="Atkins A."/>
            <person name="Aerts A."/>
            <person name="Shapiro H."/>
            <person name="Pangilinan J."/>
            <person name="Salamov A."/>
            <person name="Lou Y."/>
            <person name="Lindquist E."/>
            <person name="Lucas S."/>
            <person name="Grimwood J."/>
            <person name="Grigoriev I.V."/>
            <person name="Kubicek C.P."/>
            <person name="Martinez D."/>
            <person name="van Peij N.N."/>
            <person name="Roubos J.A."/>
            <person name="Nielsen J."/>
            <person name="Baker S.E."/>
        </authorList>
    </citation>
    <scope>NUCLEOTIDE SEQUENCE [LARGE SCALE GENOMIC DNA]</scope>
    <source>
        <strain evidence="2">ATCC 1015 / CBS 113.46 / FGSC A1144 / LSHB Ac4 / NCTC 3858a / NRRL 328 / USDA 3528.7</strain>
    </source>
</reference>
<organism evidence="1 2">
    <name type="scientific">Aspergillus niger (strain ATCC 1015 / CBS 113.46 / FGSC A1144 / LSHB Ac4 / NCTC 3858a / NRRL 328 / USDA 3528.7)</name>
    <dbReference type="NCBI Taxonomy" id="380704"/>
    <lineage>
        <taxon>Eukaryota</taxon>
        <taxon>Fungi</taxon>
        <taxon>Dikarya</taxon>
        <taxon>Ascomycota</taxon>
        <taxon>Pezizomycotina</taxon>
        <taxon>Eurotiomycetes</taxon>
        <taxon>Eurotiomycetidae</taxon>
        <taxon>Eurotiales</taxon>
        <taxon>Aspergillaceae</taxon>
        <taxon>Aspergillus</taxon>
        <taxon>Aspergillus subgen. Circumdati</taxon>
    </lineage>
</organism>
<gene>
    <name evidence="1" type="ORF">ASPNIDRAFT_142432</name>
</gene>
<proteinExistence type="predicted"/>
<protein>
    <submittedName>
        <fullName evidence="1">Uncharacterized protein</fullName>
    </submittedName>
</protein>
<evidence type="ECO:0000313" key="2">
    <source>
        <dbReference type="Proteomes" id="UP000009038"/>
    </source>
</evidence>